<dbReference type="EMBL" id="CP053085">
    <property type="protein sequence ID" value="QJR34759.1"/>
    <property type="molecule type" value="Genomic_DNA"/>
</dbReference>
<accession>A0A6M4ILM9</accession>
<keyword evidence="3" id="KW-1185">Reference proteome</keyword>
<dbReference type="RefSeq" id="WP_171224187.1">
    <property type="nucleotide sequence ID" value="NZ_CP053085.1"/>
</dbReference>
<organism evidence="2 3">
    <name type="scientific">Gemmatimonas groenlandica</name>
    <dbReference type="NCBI Taxonomy" id="2732249"/>
    <lineage>
        <taxon>Bacteria</taxon>
        <taxon>Pseudomonadati</taxon>
        <taxon>Gemmatimonadota</taxon>
        <taxon>Gemmatimonadia</taxon>
        <taxon>Gemmatimonadales</taxon>
        <taxon>Gemmatimonadaceae</taxon>
        <taxon>Gemmatimonas</taxon>
    </lineage>
</organism>
<keyword evidence="1" id="KW-1133">Transmembrane helix</keyword>
<feature type="transmembrane region" description="Helical" evidence="1">
    <location>
        <begin position="206"/>
        <end position="224"/>
    </location>
</feature>
<sequence length="293" mass="30166">MNFDAKRLLLAGLALVAIYHVVTLVRGLPKLGSVRPTAGFILTGVFTDFLDTLGIGSFATTTTIYRATKWVKDALIPGTLNAGHTLATLAQAFVYTQVVEVEPITLVGMIIAAVFGSWVGAGLVAKWPTQRIQLGMGLCLAAAAALTFAQAAGAIPGGGDAIGVTGVKLGIALFGNFVLGVLMTIGIGLYGPCLLLVSALGMSPTAAFPIMMGSCAFLMPFASARFIRLGKVDPKAVVGNIIGGVPAVLVAAYIVKSLPLTAMRWLVAVVVAYTAVTLIMSARRNTAADAVTT</sequence>
<feature type="transmembrane region" description="Helical" evidence="1">
    <location>
        <begin position="261"/>
        <end position="280"/>
    </location>
</feature>
<reference evidence="2 3" key="1">
    <citation type="submission" date="2020-05" db="EMBL/GenBank/DDBJ databases">
        <title>Complete genome sequence of Gemmatimonas greenlandica TET16.</title>
        <authorList>
            <person name="Zeng Y."/>
        </authorList>
    </citation>
    <scope>NUCLEOTIDE SEQUENCE [LARGE SCALE GENOMIC DNA]</scope>
    <source>
        <strain evidence="2 3">TET16</strain>
    </source>
</reference>
<evidence type="ECO:0000313" key="3">
    <source>
        <dbReference type="Proteomes" id="UP000500938"/>
    </source>
</evidence>
<dbReference type="PANTHER" id="PTHR43483:SF3">
    <property type="entry name" value="MEMBRANE TRANSPORTER PROTEIN HI_0806-RELATED"/>
    <property type="match status" value="1"/>
</dbReference>
<dbReference type="AlphaFoldDB" id="A0A6M4ILM9"/>
<keyword evidence="1" id="KW-0812">Transmembrane</keyword>
<keyword evidence="1" id="KW-0472">Membrane</keyword>
<dbReference type="KEGG" id="ggr:HKW67_04130"/>
<feature type="transmembrane region" description="Helical" evidence="1">
    <location>
        <begin position="104"/>
        <end position="125"/>
    </location>
</feature>
<evidence type="ECO:0000313" key="2">
    <source>
        <dbReference type="EMBL" id="QJR34759.1"/>
    </source>
</evidence>
<proteinExistence type="predicted"/>
<dbReference type="PANTHER" id="PTHR43483">
    <property type="entry name" value="MEMBRANE TRANSPORTER PROTEIN HI_0806-RELATED"/>
    <property type="match status" value="1"/>
</dbReference>
<dbReference type="Proteomes" id="UP000500938">
    <property type="component" value="Chromosome"/>
</dbReference>
<protein>
    <submittedName>
        <fullName evidence="2">Sulfite exporter TauE/SafE family protein</fullName>
    </submittedName>
</protein>
<name>A0A6M4ILM9_9BACT</name>
<evidence type="ECO:0000256" key="1">
    <source>
        <dbReference type="SAM" id="Phobius"/>
    </source>
</evidence>
<gene>
    <name evidence="2" type="ORF">HKW67_04130</name>
</gene>
<feature type="transmembrane region" description="Helical" evidence="1">
    <location>
        <begin position="236"/>
        <end position="255"/>
    </location>
</feature>
<feature type="transmembrane region" description="Helical" evidence="1">
    <location>
        <begin position="177"/>
        <end position="200"/>
    </location>
</feature>
<feature type="transmembrane region" description="Helical" evidence="1">
    <location>
        <begin position="37"/>
        <end position="59"/>
    </location>
</feature>